<dbReference type="OrthoDB" id="5917763at2"/>
<dbReference type="InterPro" id="IPR007040">
    <property type="entry name" value="Ribosome_modulation_factor"/>
</dbReference>
<evidence type="ECO:0000313" key="6">
    <source>
        <dbReference type="Proteomes" id="UP000094802"/>
    </source>
</evidence>
<keyword evidence="2 3" id="KW-0810">Translation regulation</keyword>
<dbReference type="RefSeq" id="WP_016767713.1">
    <property type="nucleotide sequence ID" value="NZ_AJZD02000010.1"/>
</dbReference>
<protein>
    <recommendedName>
        <fullName evidence="3">Ribosome modulation factor</fullName>
        <shortName evidence="3">RMF</shortName>
    </recommendedName>
</protein>
<dbReference type="EMBL" id="AJZD02000010">
    <property type="protein sequence ID" value="OEF95267.1"/>
    <property type="molecule type" value="Genomic_DNA"/>
</dbReference>
<dbReference type="GO" id="GO:0005737">
    <property type="term" value="C:cytoplasm"/>
    <property type="evidence" value="ECO:0007669"/>
    <property type="project" value="UniProtKB-SubCell"/>
</dbReference>
<dbReference type="NCBIfam" id="NF011162">
    <property type="entry name" value="PRK14563.1"/>
    <property type="match status" value="1"/>
</dbReference>
<comment type="function">
    <text evidence="3">During stationary phase, converts 70S ribosomes to an inactive dimeric form (100S ribosomes).</text>
</comment>
<evidence type="ECO:0000256" key="3">
    <source>
        <dbReference type="HAMAP-Rule" id="MF_00919"/>
    </source>
</evidence>
<gene>
    <name evidence="3" type="primary">rmf</name>
    <name evidence="5" type="ORF">A142_14385</name>
</gene>
<comment type="similarity">
    <text evidence="3">Belongs to the ribosome modulation factor family.</text>
</comment>
<name>A0A1E5FXN6_VIBSP</name>
<keyword evidence="1 3" id="KW-0963">Cytoplasm</keyword>
<evidence type="ECO:0000256" key="4">
    <source>
        <dbReference type="SAM" id="MobiDB-lite"/>
    </source>
</evidence>
<feature type="region of interest" description="Disordered" evidence="4">
    <location>
        <begin position="1"/>
        <end position="28"/>
    </location>
</feature>
<organism evidence="5 6">
    <name type="scientific">Vibrio splendidus 12E03</name>
    <dbReference type="NCBI Taxonomy" id="1191305"/>
    <lineage>
        <taxon>Bacteria</taxon>
        <taxon>Pseudomonadati</taxon>
        <taxon>Pseudomonadota</taxon>
        <taxon>Gammaproteobacteria</taxon>
        <taxon>Vibrionales</taxon>
        <taxon>Vibrionaceae</taxon>
        <taxon>Vibrio</taxon>
    </lineage>
</organism>
<dbReference type="Gene3D" id="1.10.10.620">
    <property type="entry name" value="ribosome modulation factor like domain"/>
    <property type="match status" value="1"/>
</dbReference>
<dbReference type="HAMAP" id="MF_00919">
    <property type="entry name" value="RMF"/>
    <property type="match status" value="1"/>
</dbReference>
<evidence type="ECO:0000256" key="1">
    <source>
        <dbReference type="ARBA" id="ARBA00022490"/>
    </source>
</evidence>
<proteinExistence type="inferred from homology"/>
<comment type="subcellular location">
    <subcellularLocation>
        <location evidence="3">Cytoplasm</location>
    </subcellularLocation>
</comment>
<dbReference type="GeneID" id="50229935"/>
<dbReference type="Proteomes" id="UP000094802">
    <property type="component" value="Unassembled WGS sequence"/>
</dbReference>
<sequence>MKRQKRDRLERAQSQGYKAGLNGRSQEACPYSQMDSRSYWLGGWRDAKDDKNAGLYK</sequence>
<comment type="caution">
    <text evidence="5">The sequence shown here is derived from an EMBL/GenBank/DDBJ whole genome shotgun (WGS) entry which is preliminary data.</text>
</comment>
<accession>A0A1E5FXN6</accession>
<dbReference type="GO" id="GO:0006417">
    <property type="term" value="P:regulation of translation"/>
    <property type="evidence" value="ECO:0007669"/>
    <property type="project" value="UniProtKB-UniRule"/>
</dbReference>
<reference evidence="5 6" key="1">
    <citation type="journal article" date="2012" name="Science">
        <title>Ecological populations of bacteria act as socially cohesive units of antibiotic production and resistance.</title>
        <authorList>
            <person name="Cordero O.X."/>
            <person name="Wildschutte H."/>
            <person name="Kirkup B."/>
            <person name="Proehl S."/>
            <person name="Ngo L."/>
            <person name="Hussain F."/>
            <person name="Le Roux F."/>
            <person name="Mincer T."/>
            <person name="Polz M.F."/>
        </authorList>
    </citation>
    <scope>NUCLEOTIDE SEQUENCE [LARGE SCALE GENOMIC DNA]</scope>
    <source>
        <strain evidence="5 6">12E03</strain>
    </source>
</reference>
<dbReference type="AlphaFoldDB" id="A0A1E5FXN6"/>
<evidence type="ECO:0000256" key="2">
    <source>
        <dbReference type="ARBA" id="ARBA00022845"/>
    </source>
</evidence>
<evidence type="ECO:0000313" key="5">
    <source>
        <dbReference type="EMBL" id="OEF95267.1"/>
    </source>
</evidence>
<dbReference type="NCBIfam" id="NF041886">
    <property type="entry name" value="Rmf_CrpP_fam"/>
    <property type="match status" value="1"/>
</dbReference>
<dbReference type="InterPro" id="IPR023200">
    <property type="entry name" value="RMF_sf"/>
</dbReference>
<dbReference type="Pfam" id="PF04957">
    <property type="entry name" value="RMF"/>
    <property type="match status" value="1"/>
</dbReference>